<feature type="coiled-coil region" evidence="3">
    <location>
        <begin position="339"/>
        <end position="366"/>
    </location>
</feature>
<evidence type="ECO:0000256" key="3">
    <source>
        <dbReference type="SAM" id="Coils"/>
    </source>
</evidence>
<dbReference type="PROSITE" id="PS50111">
    <property type="entry name" value="CHEMOTAXIS_TRANSDUC_2"/>
    <property type="match status" value="1"/>
</dbReference>
<dbReference type="PANTHER" id="PTHR32089:SF112">
    <property type="entry name" value="LYSOZYME-LIKE PROTEIN-RELATED"/>
    <property type="match status" value="1"/>
</dbReference>
<evidence type="ECO:0000256" key="2">
    <source>
        <dbReference type="PROSITE-ProRule" id="PRU00284"/>
    </source>
</evidence>
<dbReference type="PANTHER" id="PTHR32089">
    <property type="entry name" value="METHYL-ACCEPTING CHEMOTAXIS PROTEIN MCPB"/>
    <property type="match status" value="1"/>
</dbReference>
<feature type="coiled-coil region" evidence="3">
    <location>
        <begin position="559"/>
        <end position="586"/>
    </location>
</feature>
<organism evidence="6 7">
    <name type="scientific">Hathewaya limosa</name>
    <name type="common">Clostridium limosum</name>
    <dbReference type="NCBI Taxonomy" id="1536"/>
    <lineage>
        <taxon>Bacteria</taxon>
        <taxon>Bacillati</taxon>
        <taxon>Bacillota</taxon>
        <taxon>Clostridia</taxon>
        <taxon>Eubacteriales</taxon>
        <taxon>Clostridiaceae</taxon>
        <taxon>Hathewaya</taxon>
    </lineage>
</organism>
<feature type="transmembrane region" description="Helical" evidence="4">
    <location>
        <begin position="198"/>
        <end position="217"/>
    </location>
</feature>
<dbReference type="RefSeq" id="WP_307357208.1">
    <property type="nucleotide sequence ID" value="NZ_BAAACJ010000028.1"/>
</dbReference>
<dbReference type="InterPro" id="IPR004089">
    <property type="entry name" value="MCPsignal_dom"/>
</dbReference>
<evidence type="ECO:0000256" key="1">
    <source>
        <dbReference type="ARBA" id="ARBA00023224"/>
    </source>
</evidence>
<dbReference type="Pfam" id="PF07700">
    <property type="entry name" value="HNOB"/>
    <property type="match status" value="1"/>
</dbReference>
<dbReference type="SMART" id="SM00283">
    <property type="entry name" value="MA"/>
    <property type="match status" value="1"/>
</dbReference>
<sequence length="599" mass="67350">MKGTVVSTWISTCKSLYGEDTVTKSMTKVGWSSDKIFTPLESVDDTKVKDLIKFIADSKSITTKELWLKIGTNNIRQFSQSYSIFFKGQNLYSFLKNMYDVHIQIVKKLPGAKPPILRLEPISCNEAILTYTSKRRMFEYFMGLIYGSAEHFKEKIDIEELGIEDDTCKIKITFEKDIFFEKQFTLNKLLSFGFVKDISLKTTIITFLISFISSFIIMGTSNIFKNITISIIPAITTLIINKLLLNPYNAFEEELNKLIEGKSVEDGRIITKDKSEDLFNKLKEFEKTLGSSFIGFKALNDDMNTFTHKLNIAAENMRCTSDDISGVIEELASGAMIQSENTQNASETLNNNIEKLKEIVERENYNKNYLQNSVEKINTSFSNIDTANSTISNTLDNFQEVRQSSEKLLNDAKNIMDIVSMVSQISSQTNLLALNASIEAARAGEAGKGFSVVAQEVRKLSEETDSAVDKININLSGFQDSIQVLVSKIESQFNELNNVRKHLDDSRNSSFEATSNIDNVSSSIIDTIQDLNSQTSEIIGASTNIEALAEISEKNSASSQEVSANVINYTNELKNLLENIKEFKALTEEFGKDLNKFKF</sequence>
<feature type="transmembrane region" description="Helical" evidence="4">
    <location>
        <begin position="223"/>
        <end position="245"/>
    </location>
</feature>
<keyword evidence="4" id="KW-0472">Membrane</keyword>
<dbReference type="Proteomes" id="UP001224418">
    <property type="component" value="Unassembled WGS sequence"/>
</dbReference>
<feature type="domain" description="Methyl-accepting transducer" evidence="5">
    <location>
        <begin position="313"/>
        <end position="570"/>
    </location>
</feature>
<keyword evidence="3" id="KW-0175">Coiled coil</keyword>
<keyword evidence="1 2" id="KW-0807">Transducer</keyword>
<dbReference type="InterPro" id="IPR024096">
    <property type="entry name" value="NO_sig/Golgi_transp_ligand-bd"/>
</dbReference>
<dbReference type="Pfam" id="PF00015">
    <property type="entry name" value="MCPsignal"/>
    <property type="match status" value="1"/>
</dbReference>
<dbReference type="SUPFAM" id="SSF58104">
    <property type="entry name" value="Methyl-accepting chemotaxis protein (MCP) signaling domain"/>
    <property type="match status" value="1"/>
</dbReference>
<evidence type="ECO:0000313" key="6">
    <source>
        <dbReference type="EMBL" id="MDQ0480909.1"/>
    </source>
</evidence>
<reference evidence="6 7" key="1">
    <citation type="submission" date="2023-07" db="EMBL/GenBank/DDBJ databases">
        <title>Genomic Encyclopedia of Type Strains, Phase IV (KMG-IV): sequencing the most valuable type-strain genomes for metagenomic binning, comparative biology and taxonomic classification.</title>
        <authorList>
            <person name="Goeker M."/>
        </authorList>
    </citation>
    <scope>NUCLEOTIDE SEQUENCE [LARGE SCALE GENOMIC DNA]</scope>
    <source>
        <strain evidence="6 7">DSM 1400</strain>
    </source>
</reference>
<evidence type="ECO:0000256" key="4">
    <source>
        <dbReference type="SAM" id="Phobius"/>
    </source>
</evidence>
<gene>
    <name evidence="6" type="ORF">QOZ93_002659</name>
</gene>
<keyword evidence="7" id="KW-1185">Reference proteome</keyword>
<proteinExistence type="predicted"/>
<keyword evidence="4" id="KW-1133">Transmembrane helix</keyword>
<dbReference type="Gene3D" id="1.10.287.950">
    <property type="entry name" value="Methyl-accepting chemotaxis protein"/>
    <property type="match status" value="1"/>
</dbReference>
<dbReference type="InterPro" id="IPR038158">
    <property type="entry name" value="H-NOX_domain_sf"/>
</dbReference>
<comment type="caution">
    <text evidence="6">The sequence shown here is derived from an EMBL/GenBank/DDBJ whole genome shotgun (WGS) entry which is preliminary data.</text>
</comment>
<evidence type="ECO:0000259" key="5">
    <source>
        <dbReference type="PROSITE" id="PS50111"/>
    </source>
</evidence>
<dbReference type="Gene3D" id="3.90.1520.10">
    <property type="entry name" value="H-NOX domain"/>
    <property type="match status" value="1"/>
</dbReference>
<evidence type="ECO:0000313" key="7">
    <source>
        <dbReference type="Proteomes" id="UP001224418"/>
    </source>
</evidence>
<dbReference type="SUPFAM" id="SSF111126">
    <property type="entry name" value="Ligand-binding domain in the NO signalling and Golgi transport"/>
    <property type="match status" value="1"/>
</dbReference>
<dbReference type="EMBL" id="JAUSWN010000033">
    <property type="protein sequence ID" value="MDQ0480909.1"/>
    <property type="molecule type" value="Genomic_DNA"/>
</dbReference>
<dbReference type="InterPro" id="IPR011644">
    <property type="entry name" value="Heme_NO-bd"/>
</dbReference>
<keyword evidence="4" id="KW-0812">Transmembrane</keyword>
<name>A0ABU0JXT6_HATLI</name>
<protein>
    <submittedName>
        <fullName evidence="6">Methyl-accepting chemotaxis protein</fullName>
    </submittedName>
</protein>
<accession>A0ABU0JXT6</accession>